<dbReference type="InterPro" id="IPR004345">
    <property type="entry name" value="TB2_DP1_HVA22"/>
</dbReference>
<evidence type="ECO:0000256" key="2">
    <source>
        <dbReference type="SAM" id="SignalP"/>
    </source>
</evidence>
<feature type="chain" id="PRO_5008400881" description="Receptor expression-enhancing protein" evidence="2">
    <location>
        <begin position="23"/>
        <end position="244"/>
    </location>
</feature>
<dbReference type="PANTHER" id="PTHR12300:SF117">
    <property type="entry name" value="LP05237P-RELATED"/>
    <property type="match status" value="1"/>
</dbReference>
<dbReference type="GO" id="GO:0005881">
    <property type="term" value="C:cytoplasmic microtubule"/>
    <property type="evidence" value="ECO:0007669"/>
    <property type="project" value="TreeGrafter"/>
</dbReference>
<proteinExistence type="inferred from homology"/>
<evidence type="ECO:0000313" key="4">
    <source>
        <dbReference type="Proteomes" id="UP000091820"/>
    </source>
</evidence>
<keyword evidence="4" id="KW-1185">Reference proteome</keyword>
<dbReference type="Proteomes" id="UP000091820">
    <property type="component" value="Unassembled WGS sequence"/>
</dbReference>
<dbReference type="VEuPathDB" id="VectorBase:GBRI040287"/>
<dbReference type="Pfam" id="PF03134">
    <property type="entry name" value="TB2_DP1_HVA22"/>
    <property type="match status" value="1"/>
</dbReference>
<evidence type="ECO:0000313" key="3">
    <source>
        <dbReference type="EnsemblMetazoa" id="GBRI040287-PA"/>
    </source>
</evidence>
<evidence type="ECO:0000256" key="1">
    <source>
        <dbReference type="RuleBase" id="RU362006"/>
    </source>
</evidence>
<name>A0A1A9X130_9MUSC</name>
<reference evidence="4" key="1">
    <citation type="submission" date="2014-03" db="EMBL/GenBank/DDBJ databases">
        <authorList>
            <person name="Aksoy S."/>
            <person name="Warren W."/>
            <person name="Wilson R.K."/>
        </authorList>
    </citation>
    <scope>NUCLEOTIDE SEQUENCE [LARGE SCALE GENOMIC DNA]</scope>
    <source>
        <strain evidence="4">IAEA</strain>
    </source>
</reference>
<dbReference type="AlphaFoldDB" id="A0A1A9X130"/>
<dbReference type="PANTHER" id="PTHR12300">
    <property type="entry name" value="HVA22-LIKE PROTEINS"/>
    <property type="match status" value="1"/>
</dbReference>
<dbReference type="EnsemblMetazoa" id="GBRI040287-RA">
    <property type="protein sequence ID" value="GBRI040287-PA"/>
    <property type="gene ID" value="GBRI040287"/>
</dbReference>
<comment type="similarity">
    <text evidence="1">Belongs to the DP1 family.</text>
</comment>
<protein>
    <recommendedName>
        <fullName evidence="1">Receptor expression-enhancing protein</fullName>
    </recommendedName>
</protein>
<dbReference type="GO" id="GO:0005789">
    <property type="term" value="C:endoplasmic reticulum membrane"/>
    <property type="evidence" value="ECO:0007669"/>
    <property type="project" value="TreeGrafter"/>
</dbReference>
<sequence length="244" mass="28426">MISPTISRLVVLFFGTLHPAYASYKVVRTKKVGEYVEWMMYWIVYALFNCFEAFTDTFLSRISFYYELKVAVVLWLFLPGIKGSSTLYRNYILPTLARHEQKIDEQINKAKGRGIASSTKTVGSSVEGGNHQHQMATFSRSYGDIYTENSKVRRNEVDGIGKKRYWLRSSKTVEYRETEFSDDMNIEFNNKVPARVELQANTSLKKNKLEKARDNSKCFDTKRTEFDAKIRRKKLHKPQHDVTL</sequence>
<dbReference type="GO" id="GO:0071782">
    <property type="term" value="C:endoplasmic reticulum tubular network"/>
    <property type="evidence" value="ECO:0007669"/>
    <property type="project" value="TreeGrafter"/>
</dbReference>
<reference evidence="3" key="2">
    <citation type="submission" date="2020-05" db="UniProtKB">
        <authorList>
            <consortium name="EnsemblMetazoa"/>
        </authorList>
    </citation>
    <scope>IDENTIFICATION</scope>
    <source>
        <strain evidence="3">IAEA</strain>
    </source>
</reference>
<dbReference type="GO" id="GO:0008017">
    <property type="term" value="F:microtubule binding"/>
    <property type="evidence" value="ECO:0007669"/>
    <property type="project" value="TreeGrafter"/>
</dbReference>
<dbReference type="GO" id="GO:0071786">
    <property type="term" value="P:endoplasmic reticulum tubular network organization"/>
    <property type="evidence" value="ECO:0007669"/>
    <property type="project" value="TreeGrafter"/>
</dbReference>
<feature type="signal peptide" evidence="2">
    <location>
        <begin position="1"/>
        <end position="22"/>
    </location>
</feature>
<comment type="subcellular location">
    <subcellularLocation>
        <location evidence="1">Membrane</location>
        <topology evidence="1">Multi-pass membrane protein</topology>
    </subcellularLocation>
</comment>
<organism evidence="3 4">
    <name type="scientific">Glossina brevipalpis</name>
    <dbReference type="NCBI Taxonomy" id="37001"/>
    <lineage>
        <taxon>Eukaryota</taxon>
        <taxon>Metazoa</taxon>
        <taxon>Ecdysozoa</taxon>
        <taxon>Arthropoda</taxon>
        <taxon>Hexapoda</taxon>
        <taxon>Insecta</taxon>
        <taxon>Pterygota</taxon>
        <taxon>Neoptera</taxon>
        <taxon>Endopterygota</taxon>
        <taxon>Diptera</taxon>
        <taxon>Brachycera</taxon>
        <taxon>Muscomorpha</taxon>
        <taxon>Hippoboscoidea</taxon>
        <taxon>Glossinidae</taxon>
        <taxon>Glossina</taxon>
    </lineage>
</organism>
<keyword evidence="2" id="KW-0732">Signal</keyword>
<accession>A0A1A9X130</accession>